<dbReference type="PROSITE" id="PS50103">
    <property type="entry name" value="ZF_C3H1"/>
    <property type="match status" value="3"/>
</dbReference>
<comment type="caution">
    <text evidence="9">The sequence shown here is derived from an EMBL/GenBank/DDBJ whole genome shotgun (WGS) entry which is preliminary data.</text>
</comment>
<evidence type="ECO:0000313" key="9">
    <source>
        <dbReference type="EMBL" id="GJJ73539.1"/>
    </source>
</evidence>
<dbReference type="Gene3D" id="3.30.40.10">
    <property type="entry name" value="Zinc/RING finger domain, C3HC4 (zinc finger)"/>
    <property type="match status" value="1"/>
</dbReference>
<keyword evidence="4 5" id="KW-0862">Zinc</keyword>
<dbReference type="PANTHER" id="PTHR11224">
    <property type="entry name" value="MAKORIN-RELATED"/>
    <property type="match status" value="1"/>
</dbReference>
<accession>A0A9P3LWX9</accession>
<dbReference type="Gene3D" id="1.20.120.1350">
    <property type="entry name" value="Pneumovirus matrix protein 2 (M2), zinc-binding domain"/>
    <property type="match status" value="1"/>
</dbReference>
<dbReference type="OrthoDB" id="250836at2759"/>
<dbReference type="AlphaFoldDB" id="A0A9P3LWX9"/>
<dbReference type="InterPro" id="IPR018957">
    <property type="entry name" value="Znf_C3HC4_RING-type"/>
</dbReference>
<feature type="region of interest" description="Disordered" evidence="6">
    <location>
        <begin position="270"/>
        <end position="295"/>
    </location>
</feature>
<sequence length="420" mass="47277">MTTQPCRFFLAGTCRNGSQCRFYHEGFSSISRATLLEAEGEPDTSEASTSSSSSSSSSSPQAPSSARPSTLTQPTPGSARPTFAQMTPCRWYLAGYCCRGEACWFSHDRAVIGTALGGEYRSRDGEDSESLYPDAAENASVSAAPALEEDDMKCAICFEIPSTFGLLASCNHAFCLECIRTWRSKEITDDMQPHERGASVTKACPNCRTRSLFVIPSSILPTSPEQKEAIVQNYKEVISQRPCKYFTDSGDRRWCPFGEDCFFAHLDENGQRSTVNPNSNPRLNRRRHHHGPRQDSRWDFHQRVAFRSLAHLGQTVMDSRDHVEGLRNLLMRLQNMQINPDDSWGVSSTVRAPTSSRPWDHDHNWEYDDDDDDEDDEFVASDIEYGSEYEDFDDADYEGGAAYVGHTDEVYLESDYDDYY</sequence>
<dbReference type="GO" id="GO:0008270">
    <property type="term" value="F:zinc ion binding"/>
    <property type="evidence" value="ECO:0007669"/>
    <property type="project" value="UniProtKB-KW"/>
</dbReference>
<feature type="domain" description="C3H1-type" evidence="8">
    <location>
        <begin position="238"/>
        <end position="268"/>
    </location>
</feature>
<dbReference type="Pfam" id="PF00097">
    <property type="entry name" value="zf-C3HC4"/>
    <property type="match status" value="1"/>
</dbReference>
<dbReference type="PROSITE" id="PS00518">
    <property type="entry name" value="ZF_RING_1"/>
    <property type="match status" value="1"/>
</dbReference>
<feature type="region of interest" description="Disordered" evidence="6">
    <location>
        <begin position="344"/>
        <end position="374"/>
    </location>
</feature>
<evidence type="ECO:0000259" key="7">
    <source>
        <dbReference type="PROSITE" id="PS50089"/>
    </source>
</evidence>
<dbReference type="PROSITE" id="PS50089">
    <property type="entry name" value="ZF_RING_2"/>
    <property type="match status" value="1"/>
</dbReference>
<reference evidence="9" key="1">
    <citation type="submission" date="2021-11" db="EMBL/GenBank/DDBJ databases">
        <authorList>
            <person name="Herlambang A."/>
            <person name="Guo Y."/>
            <person name="Takashima Y."/>
            <person name="Nishizawa T."/>
        </authorList>
    </citation>
    <scope>NUCLEOTIDE SEQUENCE</scope>
    <source>
        <strain evidence="9">E1425</strain>
    </source>
</reference>
<dbReference type="SUPFAM" id="SSF90229">
    <property type="entry name" value="CCCH zinc finger"/>
    <property type="match status" value="2"/>
</dbReference>
<dbReference type="Gene3D" id="2.30.30.1190">
    <property type="match status" value="1"/>
</dbReference>
<dbReference type="SMART" id="SM00184">
    <property type="entry name" value="RING"/>
    <property type="match status" value="1"/>
</dbReference>
<keyword evidence="1" id="KW-0808">Transferase</keyword>
<dbReference type="Pfam" id="PF00642">
    <property type="entry name" value="zf-CCCH"/>
    <property type="match status" value="1"/>
</dbReference>
<feature type="domain" description="C3H1-type" evidence="8">
    <location>
        <begin position="1"/>
        <end position="27"/>
    </location>
</feature>
<evidence type="ECO:0000259" key="8">
    <source>
        <dbReference type="PROSITE" id="PS50103"/>
    </source>
</evidence>
<proteinExistence type="predicted"/>
<feature type="zinc finger region" description="C3H1-type" evidence="5">
    <location>
        <begin position="238"/>
        <end position="268"/>
    </location>
</feature>
<evidence type="ECO:0000256" key="1">
    <source>
        <dbReference type="ARBA" id="ARBA00022679"/>
    </source>
</evidence>
<dbReference type="InterPro" id="IPR017907">
    <property type="entry name" value="Znf_RING_CS"/>
</dbReference>
<dbReference type="InterPro" id="IPR000571">
    <property type="entry name" value="Znf_CCCH"/>
</dbReference>
<keyword evidence="3 5" id="KW-0863">Zinc-finger</keyword>
<evidence type="ECO:0000256" key="4">
    <source>
        <dbReference type="ARBA" id="ARBA00022833"/>
    </source>
</evidence>
<dbReference type="SMART" id="SM00356">
    <property type="entry name" value="ZnF_C3H1"/>
    <property type="match status" value="3"/>
</dbReference>
<reference evidence="9" key="2">
    <citation type="journal article" date="2022" name="Microbiol. Resour. Announc.">
        <title>Whole-Genome Sequence of Entomortierella parvispora E1425, a Mucoromycotan Fungus Associated with Burkholderiaceae-Related Endosymbiotic Bacteria.</title>
        <authorList>
            <person name="Herlambang A."/>
            <person name="Guo Y."/>
            <person name="Takashima Y."/>
            <person name="Narisawa K."/>
            <person name="Ohta H."/>
            <person name="Nishizawa T."/>
        </authorList>
    </citation>
    <scope>NUCLEOTIDE SEQUENCE</scope>
    <source>
        <strain evidence="9">E1425</strain>
    </source>
</reference>
<dbReference type="GO" id="GO:0061630">
    <property type="term" value="F:ubiquitin protein ligase activity"/>
    <property type="evidence" value="ECO:0007669"/>
    <property type="project" value="InterPro"/>
</dbReference>
<evidence type="ECO:0000256" key="2">
    <source>
        <dbReference type="ARBA" id="ARBA00022723"/>
    </source>
</evidence>
<dbReference type="InterPro" id="IPR001841">
    <property type="entry name" value="Znf_RING"/>
</dbReference>
<gene>
    <name evidence="9" type="ORF">EMPS_05897</name>
</gene>
<dbReference type="Proteomes" id="UP000827284">
    <property type="component" value="Unassembled WGS sequence"/>
</dbReference>
<evidence type="ECO:0000256" key="5">
    <source>
        <dbReference type="PROSITE-ProRule" id="PRU00723"/>
    </source>
</evidence>
<dbReference type="InterPro" id="IPR013083">
    <property type="entry name" value="Znf_RING/FYVE/PHD"/>
</dbReference>
<evidence type="ECO:0000313" key="10">
    <source>
        <dbReference type="Proteomes" id="UP000827284"/>
    </source>
</evidence>
<dbReference type="PANTHER" id="PTHR11224:SF10">
    <property type="entry name" value="IP09428P-RELATED"/>
    <property type="match status" value="1"/>
</dbReference>
<organism evidence="9 10">
    <name type="scientific">Entomortierella parvispora</name>
    <dbReference type="NCBI Taxonomy" id="205924"/>
    <lineage>
        <taxon>Eukaryota</taxon>
        <taxon>Fungi</taxon>
        <taxon>Fungi incertae sedis</taxon>
        <taxon>Mucoromycota</taxon>
        <taxon>Mortierellomycotina</taxon>
        <taxon>Mortierellomycetes</taxon>
        <taxon>Mortierellales</taxon>
        <taxon>Mortierellaceae</taxon>
        <taxon>Entomortierella</taxon>
    </lineage>
</organism>
<keyword evidence="2 5" id="KW-0479">Metal-binding</keyword>
<feature type="domain" description="C3H1-type" evidence="8">
    <location>
        <begin position="83"/>
        <end position="110"/>
    </location>
</feature>
<feature type="compositionally biased region" description="Low complexity" evidence="6">
    <location>
        <begin position="45"/>
        <end position="70"/>
    </location>
</feature>
<feature type="zinc finger region" description="C3H1-type" evidence="5">
    <location>
        <begin position="1"/>
        <end position="27"/>
    </location>
</feature>
<evidence type="ECO:0000256" key="6">
    <source>
        <dbReference type="SAM" id="MobiDB-lite"/>
    </source>
</evidence>
<feature type="region of interest" description="Disordered" evidence="6">
    <location>
        <begin position="37"/>
        <end position="79"/>
    </location>
</feature>
<dbReference type="SUPFAM" id="SSF57850">
    <property type="entry name" value="RING/U-box"/>
    <property type="match status" value="1"/>
</dbReference>
<name>A0A9P3LWX9_9FUNG</name>
<keyword evidence="10" id="KW-1185">Reference proteome</keyword>
<dbReference type="EMBL" id="BQFW01000008">
    <property type="protein sequence ID" value="GJJ73539.1"/>
    <property type="molecule type" value="Genomic_DNA"/>
</dbReference>
<feature type="compositionally biased region" description="Polar residues" evidence="6">
    <location>
        <begin position="344"/>
        <end position="357"/>
    </location>
</feature>
<feature type="zinc finger region" description="C3H1-type" evidence="5">
    <location>
        <begin position="83"/>
        <end position="110"/>
    </location>
</feature>
<protein>
    <submittedName>
        <fullName evidence="9">E3 ubiquitin-protein ligase makorin</fullName>
    </submittedName>
</protein>
<feature type="domain" description="RING-type" evidence="7">
    <location>
        <begin position="154"/>
        <end position="208"/>
    </location>
</feature>
<evidence type="ECO:0000256" key="3">
    <source>
        <dbReference type="ARBA" id="ARBA00022771"/>
    </source>
</evidence>
<dbReference type="InterPro" id="IPR045072">
    <property type="entry name" value="MKRN-like"/>
</dbReference>
<dbReference type="GO" id="GO:0000209">
    <property type="term" value="P:protein polyubiquitination"/>
    <property type="evidence" value="ECO:0007669"/>
    <property type="project" value="InterPro"/>
</dbReference>
<dbReference type="InterPro" id="IPR036855">
    <property type="entry name" value="Znf_CCCH_sf"/>
</dbReference>